<dbReference type="AlphaFoldDB" id="A0A9D4UFB7"/>
<keyword evidence="2" id="KW-1185">Reference proteome</keyword>
<protein>
    <submittedName>
        <fullName evidence="1">Uncharacterized protein</fullName>
    </submittedName>
</protein>
<gene>
    <name evidence="1" type="ORF">GOP47_0019062</name>
</gene>
<dbReference type="Proteomes" id="UP000886520">
    <property type="component" value="Chromosome 18"/>
</dbReference>
<sequence length="142" mass="15544">MLAVLNEVSKTHKGGPASLSDTEHQNLITEVGNKVWTRVVSRPDVAPVEWWARQAVPEGLITLFKWTSVPVVTSYKRASGDNSRLPLGKGPASLLFRVCGASFFPHALLSYPRIYLSGRLSSLKSLVKTTIIPMRLTTQGVS</sequence>
<proteinExistence type="predicted"/>
<reference evidence="1" key="1">
    <citation type="submission" date="2021-01" db="EMBL/GenBank/DDBJ databases">
        <title>Adiantum capillus-veneris genome.</title>
        <authorList>
            <person name="Fang Y."/>
            <person name="Liao Q."/>
        </authorList>
    </citation>
    <scope>NUCLEOTIDE SEQUENCE</scope>
    <source>
        <strain evidence="1">H3</strain>
        <tissue evidence="1">Leaf</tissue>
    </source>
</reference>
<accession>A0A9D4UFB7</accession>
<name>A0A9D4UFB7_ADICA</name>
<dbReference type="EMBL" id="JABFUD020000018">
    <property type="protein sequence ID" value="KAI5066438.1"/>
    <property type="molecule type" value="Genomic_DNA"/>
</dbReference>
<organism evidence="1 2">
    <name type="scientific">Adiantum capillus-veneris</name>
    <name type="common">Maidenhair fern</name>
    <dbReference type="NCBI Taxonomy" id="13818"/>
    <lineage>
        <taxon>Eukaryota</taxon>
        <taxon>Viridiplantae</taxon>
        <taxon>Streptophyta</taxon>
        <taxon>Embryophyta</taxon>
        <taxon>Tracheophyta</taxon>
        <taxon>Polypodiopsida</taxon>
        <taxon>Polypodiidae</taxon>
        <taxon>Polypodiales</taxon>
        <taxon>Pteridineae</taxon>
        <taxon>Pteridaceae</taxon>
        <taxon>Vittarioideae</taxon>
        <taxon>Adiantum</taxon>
    </lineage>
</organism>
<comment type="caution">
    <text evidence="1">The sequence shown here is derived from an EMBL/GenBank/DDBJ whole genome shotgun (WGS) entry which is preliminary data.</text>
</comment>
<evidence type="ECO:0000313" key="2">
    <source>
        <dbReference type="Proteomes" id="UP000886520"/>
    </source>
</evidence>
<evidence type="ECO:0000313" key="1">
    <source>
        <dbReference type="EMBL" id="KAI5066438.1"/>
    </source>
</evidence>